<evidence type="ECO:0000313" key="9">
    <source>
        <dbReference type="EMBL" id="MDU0114318.1"/>
    </source>
</evidence>
<feature type="transmembrane region" description="Helical" evidence="7">
    <location>
        <begin position="375"/>
        <end position="393"/>
    </location>
</feature>
<protein>
    <submittedName>
        <fullName evidence="9">MFS transporter</fullName>
    </submittedName>
</protein>
<dbReference type="PROSITE" id="PS50850">
    <property type="entry name" value="MFS"/>
    <property type="match status" value="1"/>
</dbReference>
<feature type="transmembrane region" description="Helical" evidence="7">
    <location>
        <begin position="258"/>
        <end position="276"/>
    </location>
</feature>
<dbReference type="InterPro" id="IPR005829">
    <property type="entry name" value="Sugar_transporter_CS"/>
</dbReference>
<dbReference type="Proteomes" id="UP001257914">
    <property type="component" value="Unassembled WGS sequence"/>
</dbReference>
<feature type="transmembrane region" description="Helical" evidence="7">
    <location>
        <begin position="21"/>
        <end position="42"/>
    </location>
</feature>
<gene>
    <name evidence="9" type="ORF">RT723_15230</name>
</gene>
<accession>A0ABU3R3U8</accession>
<sequence>MGGERVETNKINNQLIRILTYLMFMMFAMTTDAVGVIIPEIIKEFNLTHTQASAFHYGPMIAIAASGMFLGFLADRLGRKVTIIIGLSIFSLACGLFVVGNSFSFFLFLLVLSGTAIGIFKTAALALVGDITTSNADHTRTMNLVEGFFGVGAIIGPFIVSYLLANDVSWKYLYIVAGILCIGLCIVAAITQYPTYVRNQQSEQNLKQTLLIAKQPAALGFSALIAFYVITEAAIYVWMPSLLSTYTGSLESLVPWTITLFFTLRALGRFGAVWVLKHISWELAMMLFSAAICLCYVLSMVLGLGAAIILLPMSGLFMAMIYPTLNSKGISCFAKDQHGAIAGVILFFTAVAASLGPLLMAIVSDFMGGQAKYGFYVATVFAVLLFVGLTYNWKFKPAQTLLLQKQSENN</sequence>
<name>A0ABU3R3U8_9GAMM</name>
<feature type="transmembrane region" description="Helical" evidence="7">
    <location>
        <begin position="217"/>
        <end position="238"/>
    </location>
</feature>
<comment type="subcellular location">
    <subcellularLocation>
        <location evidence="1">Endomembrane system</location>
        <topology evidence="1">Multi-pass membrane protein</topology>
    </subcellularLocation>
</comment>
<dbReference type="InterPro" id="IPR036259">
    <property type="entry name" value="MFS_trans_sf"/>
</dbReference>
<evidence type="ECO:0000256" key="5">
    <source>
        <dbReference type="ARBA" id="ARBA00022989"/>
    </source>
</evidence>
<keyword evidence="4 7" id="KW-0812">Transmembrane</keyword>
<dbReference type="InterPro" id="IPR011701">
    <property type="entry name" value="MFS"/>
</dbReference>
<dbReference type="PANTHER" id="PTHR23514:SF3">
    <property type="entry name" value="BYPASS OF STOP CODON PROTEIN 6"/>
    <property type="match status" value="1"/>
</dbReference>
<dbReference type="Gene3D" id="1.20.1250.20">
    <property type="entry name" value="MFS general substrate transporter like domains"/>
    <property type="match status" value="2"/>
</dbReference>
<feature type="domain" description="Major facilitator superfamily (MFS) profile" evidence="8">
    <location>
        <begin position="16"/>
        <end position="400"/>
    </location>
</feature>
<feature type="transmembrane region" description="Helical" evidence="7">
    <location>
        <begin position="172"/>
        <end position="196"/>
    </location>
</feature>
<feature type="transmembrane region" description="Helical" evidence="7">
    <location>
        <begin position="54"/>
        <end position="74"/>
    </location>
</feature>
<keyword evidence="6 7" id="KW-0472">Membrane</keyword>
<comment type="caution">
    <text evidence="9">The sequence shown here is derived from an EMBL/GenBank/DDBJ whole genome shotgun (WGS) entry which is preliminary data.</text>
</comment>
<proteinExistence type="inferred from homology"/>
<reference evidence="9 10" key="1">
    <citation type="submission" date="2023-10" db="EMBL/GenBank/DDBJ databases">
        <title>Psychrosphaera aquimaarina strain SW33 isolated from seawater.</title>
        <authorList>
            <person name="Bayburt H."/>
            <person name="Kim J.M."/>
            <person name="Choi B.J."/>
            <person name="Jeon C.O."/>
        </authorList>
    </citation>
    <scope>NUCLEOTIDE SEQUENCE [LARGE SCALE GENOMIC DNA]</scope>
    <source>
        <strain evidence="9 10">KCTC 52743</strain>
    </source>
</reference>
<feature type="transmembrane region" description="Helical" evidence="7">
    <location>
        <begin position="81"/>
        <end position="99"/>
    </location>
</feature>
<feature type="transmembrane region" description="Helical" evidence="7">
    <location>
        <begin position="288"/>
        <end position="321"/>
    </location>
</feature>
<dbReference type="SUPFAM" id="SSF103473">
    <property type="entry name" value="MFS general substrate transporter"/>
    <property type="match status" value="1"/>
</dbReference>
<evidence type="ECO:0000256" key="2">
    <source>
        <dbReference type="ARBA" id="ARBA00008335"/>
    </source>
</evidence>
<feature type="transmembrane region" description="Helical" evidence="7">
    <location>
        <begin position="341"/>
        <end position="363"/>
    </location>
</feature>
<keyword evidence="5 7" id="KW-1133">Transmembrane helix</keyword>
<dbReference type="Pfam" id="PF07690">
    <property type="entry name" value="MFS_1"/>
    <property type="match status" value="1"/>
</dbReference>
<evidence type="ECO:0000313" key="10">
    <source>
        <dbReference type="Proteomes" id="UP001257914"/>
    </source>
</evidence>
<dbReference type="InterPro" id="IPR020846">
    <property type="entry name" value="MFS_dom"/>
</dbReference>
<evidence type="ECO:0000259" key="8">
    <source>
        <dbReference type="PROSITE" id="PS50850"/>
    </source>
</evidence>
<keyword evidence="3" id="KW-0813">Transport</keyword>
<evidence type="ECO:0000256" key="1">
    <source>
        <dbReference type="ARBA" id="ARBA00004127"/>
    </source>
</evidence>
<dbReference type="PROSITE" id="PS00216">
    <property type="entry name" value="SUGAR_TRANSPORT_1"/>
    <property type="match status" value="1"/>
</dbReference>
<keyword evidence="10" id="KW-1185">Reference proteome</keyword>
<evidence type="ECO:0000256" key="4">
    <source>
        <dbReference type="ARBA" id="ARBA00022692"/>
    </source>
</evidence>
<dbReference type="InterPro" id="IPR051788">
    <property type="entry name" value="MFS_Transporter"/>
</dbReference>
<feature type="transmembrane region" description="Helical" evidence="7">
    <location>
        <begin position="141"/>
        <end position="160"/>
    </location>
</feature>
<organism evidence="9 10">
    <name type="scientific">Psychrosphaera aquimarina</name>
    <dbReference type="NCBI Taxonomy" id="2044854"/>
    <lineage>
        <taxon>Bacteria</taxon>
        <taxon>Pseudomonadati</taxon>
        <taxon>Pseudomonadota</taxon>
        <taxon>Gammaproteobacteria</taxon>
        <taxon>Alteromonadales</taxon>
        <taxon>Pseudoalteromonadaceae</taxon>
        <taxon>Psychrosphaera</taxon>
    </lineage>
</organism>
<dbReference type="RefSeq" id="WP_315947935.1">
    <property type="nucleotide sequence ID" value="NZ_JAWCUA010000010.1"/>
</dbReference>
<dbReference type="PANTHER" id="PTHR23514">
    <property type="entry name" value="BYPASS OF STOP CODON PROTEIN 6"/>
    <property type="match status" value="1"/>
</dbReference>
<evidence type="ECO:0000256" key="7">
    <source>
        <dbReference type="SAM" id="Phobius"/>
    </source>
</evidence>
<evidence type="ECO:0000256" key="3">
    <source>
        <dbReference type="ARBA" id="ARBA00022448"/>
    </source>
</evidence>
<evidence type="ECO:0000256" key="6">
    <source>
        <dbReference type="ARBA" id="ARBA00023136"/>
    </source>
</evidence>
<comment type="similarity">
    <text evidence="2">Belongs to the major facilitator superfamily.</text>
</comment>
<feature type="transmembrane region" description="Helical" evidence="7">
    <location>
        <begin position="105"/>
        <end position="129"/>
    </location>
</feature>
<dbReference type="EMBL" id="JAWCUA010000010">
    <property type="protein sequence ID" value="MDU0114318.1"/>
    <property type="molecule type" value="Genomic_DNA"/>
</dbReference>